<gene>
    <name evidence="3" type="ORF">ACFOSB_11730</name>
</gene>
<dbReference type="Pfam" id="PF13539">
    <property type="entry name" value="Peptidase_M15_4"/>
    <property type="match status" value="1"/>
</dbReference>
<name>A0ABV7Z864_9DEIO</name>
<evidence type="ECO:0000259" key="2">
    <source>
        <dbReference type="Pfam" id="PF13539"/>
    </source>
</evidence>
<dbReference type="EC" id="3.4.-.-" evidence="3"/>
<protein>
    <submittedName>
        <fullName evidence="3">M15 family metallopeptidase</fullName>
        <ecNumber evidence="3">3.4.-.-</ecNumber>
    </submittedName>
</protein>
<sequence>MTQTLTVPLSASERQQLAACLSARGPDTPAGLRQALGTFRYTEQLDQRGRPTGHIAITDPAWVRSNIVEIDVARELPGWPVNATTRQPQRKIYLHRLARLPLLLAWREIRARGLHTRLRTYDGCWVPRRKLYHPGNDLSVHSWADALDLDAATNGYGARPDIDPEVIRIFELFGWVWGGRWATPDGMHLQFTLPLPGTAVPSWQDGALRAAVAAASPRPVLTPTPPPSAPPGPAAPARPPVVQIPRVFLRTAGGLGNEVMDAKTETYGLGRVTRLDDGRLRFEAFSGELGVYPDHAVQLDRFPEVTP</sequence>
<dbReference type="GO" id="GO:0016787">
    <property type="term" value="F:hydrolase activity"/>
    <property type="evidence" value="ECO:0007669"/>
    <property type="project" value="UniProtKB-KW"/>
</dbReference>
<dbReference type="SUPFAM" id="SSF55166">
    <property type="entry name" value="Hedgehog/DD-peptidase"/>
    <property type="match status" value="1"/>
</dbReference>
<reference evidence="4" key="1">
    <citation type="journal article" date="2019" name="Int. J. Syst. Evol. Microbiol.">
        <title>The Global Catalogue of Microorganisms (GCM) 10K type strain sequencing project: providing services to taxonomists for standard genome sequencing and annotation.</title>
        <authorList>
            <consortium name="The Broad Institute Genomics Platform"/>
            <consortium name="The Broad Institute Genome Sequencing Center for Infectious Disease"/>
            <person name="Wu L."/>
            <person name="Ma J."/>
        </authorList>
    </citation>
    <scope>NUCLEOTIDE SEQUENCE [LARGE SCALE GENOMIC DNA]</scope>
    <source>
        <strain evidence="4">CCTCC AB 2017081</strain>
    </source>
</reference>
<evidence type="ECO:0000313" key="4">
    <source>
        <dbReference type="Proteomes" id="UP001595803"/>
    </source>
</evidence>
<evidence type="ECO:0000256" key="1">
    <source>
        <dbReference type="SAM" id="MobiDB-lite"/>
    </source>
</evidence>
<dbReference type="InterPro" id="IPR009045">
    <property type="entry name" value="Zn_M74/Hedgehog-like"/>
</dbReference>
<dbReference type="InterPro" id="IPR039561">
    <property type="entry name" value="Peptidase_M15C"/>
</dbReference>
<proteinExistence type="predicted"/>
<keyword evidence="4" id="KW-1185">Reference proteome</keyword>
<evidence type="ECO:0000313" key="3">
    <source>
        <dbReference type="EMBL" id="MFC3833528.1"/>
    </source>
</evidence>
<feature type="compositionally biased region" description="Pro residues" evidence="1">
    <location>
        <begin position="220"/>
        <end position="239"/>
    </location>
</feature>
<dbReference type="Gene3D" id="3.30.1380.10">
    <property type="match status" value="1"/>
</dbReference>
<comment type="caution">
    <text evidence="3">The sequence shown here is derived from an EMBL/GenBank/DDBJ whole genome shotgun (WGS) entry which is preliminary data.</text>
</comment>
<accession>A0ABV7Z864</accession>
<dbReference type="EMBL" id="JBHRZG010000011">
    <property type="protein sequence ID" value="MFC3833528.1"/>
    <property type="molecule type" value="Genomic_DNA"/>
</dbReference>
<keyword evidence="3" id="KW-0378">Hydrolase</keyword>
<dbReference type="Proteomes" id="UP001595803">
    <property type="component" value="Unassembled WGS sequence"/>
</dbReference>
<feature type="domain" description="Peptidase M15C" evidence="2">
    <location>
        <begin position="136"/>
        <end position="190"/>
    </location>
</feature>
<dbReference type="RefSeq" id="WP_380102170.1">
    <property type="nucleotide sequence ID" value="NZ_JBHRZG010000011.1"/>
</dbReference>
<feature type="region of interest" description="Disordered" evidence="1">
    <location>
        <begin position="218"/>
        <end position="239"/>
    </location>
</feature>
<organism evidence="3 4">
    <name type="scientific">Deinococcus rufus</name>
    <dbReference type="NCBI Taxonomy" id="2136097"/>
    <lineage>
        <taxon>Bacteria</taxon>
        <taxon>Thermotogati</taxon>
        <taxon>Deinococcota</taxon>
        <taxon>Deinococci</taxon>
        <taxon>Deinococcales</taxon>
        <taxon>Deinococcaceae</taxon>
        <taxon>Deinococcus</taxon>
    </lineage>
</organism>